<proteinExistence type="predicted"/>
<dbReference type="AlphaFoldDB" id="A0A841YX39"/>
<organism evidence="2 3">
    <name type="scientific">Listeria newyorkensis</name>
    <dbReference type="NCBI Taxonomy" id="1497681"/>
    <lineage>
        <taxon>Bacteria</taxon>
        <taxon>Bacillati</taxon>
        <taxon>Bacillota</taxon>
        <taxon>Bacilli</taxon>
        <taxon>Bacillales</taxon>
        <taxon>Listeriaceae</taxon>
        <taxon>Listeria</taxon>
    </lineage>
</organism>
<evidence type="ECO:0000313" key="3">
    <source>
        <dbReference type="Proteomes" id="UP000569903"/>
    </source>
</evidence>
<feature type="region of interest" description="Disordered" evidence="1">
    <location>
        <begin position="46"/>
        <end position="99"/>
    </location>
</feature>
<sequence>MEKQEQNLQTKWKAIEKAIQAKDYDTASTQVTAMLQEDLAEFPAMKKQAEEAQTKITTEKQALAKQQEEAQAAKEKQEAEQQAKKAASKEQDTSTTLSDADIIARVEAYNGESGAGVTYSVEAVQDELTNGTSYEIWVRSDGSDGFRQGAALAHYYYYPEIDKVEEVPA</sequence>
<gene>
    <name evidence="2" type="ORF">HB850_08950</name>
</gene>
<comment type="caution">
    <text evidence="2">The sequence shown here is derived from an EMBL/GenBank/DDBJ whole genome shotgun (WGS) entry which is preliminary data.</text>
</comment>
<reference evidence="2 3" key="1">
    <citation type="submission" date="2020-03" db="EMBL/GenBank/DDBJ databases">
        <title>Soil Listeria distribution.</title>
        <authorList>
            <person name="Liao J."/>
            <person name="Wiedmann M."/>
        </authorList>
    </citation>
    <scope>NUCLEOTIDE SEQUENCE [LARGE SCALE GENOMIC DNA]</scope>
    <source>
        <strain evidence="2 3">FSL L7-1614</strain>
    </source>
</reference>
<feature type="compositionally biased region" description="Basic and acidic residues" evidence="1">
    <location>
        <begin position="66"/>
        <end position="92"/>
    </location>
</feature>
<evidence type="ECO:0000313" key="2">
    <source>
        <dbReference type="EMBL" id="MBC1457885.1"/>
    </source>
</evidence>
<dbReference type="RefSeq" id="WP_185389136.1">
    <property type="nucleotide sequence ID" value="NZ_JAARQN010000006.1"/>
</dbReference>
<evidence type="ECO:0000256" key="1">
    <source>
        <dbReference type="SAM" id="MobiDB-lite"/>
    </source>
</evidence>
<accession>A0A841YX39</accession>
<protein>
    <submittedName>
        <fullName evidence="2">Uncharacterized protein</fullName>
    </submittedName>
</protein>
<dbReference type="EMBL" id="JAARQN010000006">
    <property type="protein sequence ID" value="MBC1457885.1"/>
    <property type="molecule type" value="Genomic_DNA"/>
</dbReference>
<name>A0A841YX39_9LIST</name>
<dbReference type="Proteomes" id="UP000569903">
    <property type="component" value="Unassembled WGS sequence"/>
</dbReference>